<feature type="domain" description="HTH luxR-type" evidence="3">
    <location>
        <begin position="889"/>
        <end position="954"/>
    </location>
</feature>
<evidence type="ECO:0000256" key="2">
    <source>
        <dbReference type="ARBA" id="ARBA00022840"/>
    </source>
</evidence>
<gene>
    <name evidence="4" type="ORF">B0T46_06030</name>
</gene>
<dbReference type="InterPro" id="IPR000792">
    <property type="entry name" value="Tscrpt_reg_LuxR_C"/>
</dbReference>
<proteinExistence type="predicted"/>
<evidence type="ECO:0000259" key="3">
    <source>
        <dbReference type="PROSITE" id="PS50043"/>
    </source>
</evidence>
<dbReference type="SUPFAM" id="SSF52540">
    <property type="entry name" value="P-loop containing nucleoside triphosphate hydrolases"/>
    <property type="match status" value="1"/>
</dbReference>
<dbReference type="InterPro" id="IPR027417">
    <property type="entry name" value="P-loop_NTPase"/>
</dbReference>
<dbReference type="PROSITE" id="PS50043">
    <property type="entry name" value="HTH_LUXR_2"/>
    <property type="match status" value="1"/>
</dbReference>
<dbReference type="STRING" id="1538463.B0T36_19545"/>
<dbReference type="Pfam" id="PF13191">
    <property type="entry name" value="AAA_16"/>
    <property type="match status" value="1"/>
</dbReference>
<dbReference type="PANTHER" id="PTHR16305:SF35">
    <property type="entry name" value="TRANSCRIPTIONAL ACTIVATOR DOMAIN"/>
    <property type="match status" value="1"/>
</dbReference>
<keyword evidence="2" id="KW-0067">ATP-binding</keyword>
<dbReference type="InterPro" id="IPR011990">
    <property type="entry name" value="TPR-like_helical_dom_sf"/>
</dbReference>
<reference evidence="4 5" key="1">
    <citation type="journal article" date="2016" name="Antonie Van Leeuwenhoek">
        <title>Nocardia donostiensis sp. nov., isolated from human respiratory specimens.</title>
        <authorList>
            <person name="Ercibengoa M."/>
            <person name="Bell M."/>
            <person name="Marimon J.M."/>
            <person name="Humrighouse B."/>
            <person name="Klenk H.P."/>
            <person name="Potter G."/>
            <person name="Perez-Trallero E."/>
        </authorList>
    </citation>
    <scope>NUCLEOTIDE SEQUENCE [LARGE SCALE GENOMIC DNA]</scope>
    <source>
        <strain evidence="4 5">X1655</strain>
    </source>
</reference>
<dbReference type="InterPro" id="IPR036388">
    <property type="entry name" value="WH-like_DNA-bd_sf"/>
</dbReference>
<accession>A0A1V2TIV8</accession>
<dbReference type="GO" id="GO:0006355">
    <property type="term" value="P:regulation of DNA-templated transcription"/>
    <property type="evidence" value="ECO:0007669"/>
    <property type="project" value="InterPro"/>
</dbReference>
<dbReference type="SUPFAM" id="SSF46894">
    <property type="entry name" value="C-terminal effector domain of the bipartite response regulators"/>
    <property type="match status" value="1"/>
</dbReference>
<keyword evidence="1" id="KW-0547">Nucleotide-binding</keyword>
<organism evidence="4 5">
    <name type="scientific">Nocardia donostiensis</name>
    <dbReference type="NCBI Taxonomy" id="1538463"/>
    <lineage>
        <taxon>Bacteria</taxon>
        <taxon>Bacillati</taxon>
        <taxon>Actinomycetota</taxon>
        <taxon>Actinomycetes</taxon>
        <taxon>Mycobacteriales</taxon>
        <taxon>Nocardiaceae</taxon>
        <taxon>Nocardia</taxon>
    </lineage>
</organism>
<dbReference type="CDD" id="cd06170">
    <property type="entry name" value="LuxR_C_like"/>
    <property type="match status" value="1"/>
</dbReference>
<dbReference type="GO" id="GO:0005737">
    <property type="term" value="C:cytoplasm"/>
    <property type="evidence" value="ECO:0007669"/>
    <property type="project" value="TreeGrafter"/>
</dbReference>
<comment type="caution">
    <text evidence="4">The sequence shown here is derived from an EMBL/GenBank/DDBJ whole genome shotgun (WGS) entry which is preliminary data.</text>
</comment>
<dbReference type="SUPFAM" id="SSF48452">
    <property type="entry name" value="TPR-like"/>
    <property type="match status" value="2"/>
</dbReference>
<protein>
    <recommendedName>
        <fullName evidence="3">HTH luxR-type domain-containing protein</fullName>
    </recommendedName>
</protein>
<dbReference type="InterPro" id="IPR016032">
    <property type="entry name" value="Sig_transdc_resp-reg_C-effctor"/>
</dbReference>
<dbReference type="Gene3D" id="1.10.10.10">
    <property type="entry name" value="Winged helix-like DNA-binding domain superfamily/Winged helix DNA-binding domain"/>
    <property type="match status" value="1"/>
</dbReference>
<sequence length="959" mass="103188">MRSLREVLKVCADGGTAAVSVSGEPGIGKTRLLQEACKTGQELGFRILTGGATELEREIPYSVLVDALDQPLGALPDRQLRALGAKNLAELGRFLPSLRTWAAPLSAATWIERQQCHHSVRMTLQYLAEQQPVVLVLDDVHWADHASLEIIAHLLRSGVPRCALLLAHRTAQLPEVHAAALNRAAYEGILTSLGLGPLSLTETAQLLGGQVRGQELAELHHDCGGNPFYVRELAWARGGPHDAVDDRAGGGDSGRVPAVVQGALDQEIRALSSRSRRLLYAAAVAGEPFDLGLAVLIAGLAEDEIAATADELVATQLVQETKTFGRLSFRHPLIRRAVYERSGYGWRRAAHRRAAQVLTARGADLSLRAHHIEHSSDIGDPAAVAVLAEAGAAAAARAPVTAVRWFRAALRLLPADAATEQRLTLVMALSEVLNACGRLRESRDVLRAVVELASSAAPADHARMLVMLAATEQGLGNTTEGQRLLTAALMLAPPDSVEAASYKLELAKSHMVLGAWDRAVAILAELKTTARSRADRRLHFLATAASAYLATTQLNPRLDDGLSDLDESARTLDTLTDCDVAPGLLGGLADVVYADVCFERWTVGVEHADRGIQLCRSTGRGQHVVDLIHLKAVALLVQGSLERALAEAENAVETALVLDHPPMVAMTEATRCWALSLLGHTRQALTVGARSVNIAAQVPRGVSSWHASLSYGAALIENGQYEHGREQITTVGGYREFGEILPTSLPYWLRWLVEAEVELGRLDRAAQVVEHLEVIAETAPMMRMRIGDARYARSRLLLARGEVNDAAVSARVAVAAYEKSGTLVEAARSRLLLGRILSGIGDFATAERELGAALSVATHCGAATLVERVRRVLDELEVEPGRSRQPCPAVSVFADLTSRQREIVNRVVLGKTNRQISTELHVSEKTVEAHLSRLFTRLGVASRTELAARAVADRARRGT</sequence>
<keyword evidence="5" id="KW-1185">Reference proteome</keyword>
<dbReference type="Gene3D" id="1.25.40.10">
    <property type="entry name" value="Tetratricopeptide repeat domain"/>
    <property type="match status" value="2"/>
</dbReference>
<dbReference type="AlphaFoldDB" id="A0A1V2TIV8"/>
<dbReference type="InterPro" id="IPR041664">
    <property type="entry name" value="AAA_16"/>
</dbReference>
<dbReference type="Pfam" id="PF00196">
    <property type="entry name" value="GerE"/>
    <property type="match status" value="1"/>
</dbReference>
<evidence type="ECO:0000313" key="4">
    <source>
        <dbReference type="EMBL" id="ONM49434.1"/>
    </source>
</evidence>
<dbReference type="SMART" id="SM00421">
    <property type="entry name" value="HTH_LUXR"/>
    <property type="match status" value="1"/>
</dbReference>
<evidence type="ECO:0000256" key="1">
    <source>
        <dbReference type="ARBA" id="ARBA00022741"/>
    </source>
</evidence>
<dbReference type="GO" id="GO:0004016">
    <property type="term" value="F:adenylate cyclase activity"/>
    <property type="evidence" value="ECO:0007669"/>
    <property type="project" value="TreeGrafter"/>
</dbReference>
<dbReference type="PANTHER" id="PTHR16305">
    <property type="entry name" value="TESTICULAR SOLUBLE ADENYLYL CYCLASE"/>
    <property type="match status" value="1"/>
</dbReference>
<dbReference type="GO" id="GO:0003677">
    <property type="term" value="F:DNA binding"/>
    <property type="evidence" value="ECO:0007669"/>
    <property type="project" value="InterPro"/>
</dbReference>
<dbReference type="PRINTS" id="PR00038">
    <property type="entry name" value="HTHLUXR"/>
</dbReference>
<name>A0A1V2TIV8_9NOCA</name>
<dbReference type="Proteomes" id="UP000188836">
    <property type="component" value="Unassembled WGS sequence"/>
</dbReference>
<dbReference type="GO" id="GO:0005524">
    <property type="term" value="F:ATP binding"/>
    <property type="evidence" value="ECO:0007669"/>
    <property type="project" value="UniProtKB-KW"/>
</dbReference>
<dbReference type="PROSITE" id="PS00622">
    <property type="entry name" value="HTH_LUXR_1"/>
    <property type="match status" value="1"/>
</dbReference>
<evidence type="ECO:0000313" key="5">
    <source>
        <dbReference type="Proteomes" id="UP000188836"/>
    </source>
</evidence>
<dbReference type="EMBL" id="MUMY01000004">
    <property type="protein sequence ID" value="ONM49434.1"/>
    <property type="molecule type" value="Genomic_DNA"/>
</dbReference>